<keyword evidence="3" id="KW-1185">Reference proteome</keyword>
<evidence type="ECO:0000313" key="2">
    <source>
        <dbReference type="EMBL" id="AWG20535.1"/>
    </source>
</evidence>
<dbReference type="OrthoDB" id="827255at2"/>
<sequence length="92" mass="10609">MIAINVTEFRGNMKKYLAISENEKVIVHSAKGKAYAIVPIDEIEEDNFTAEKILTEDQLKAIEIGLQDIRNGNVKSHEEVVRERKKRFPHLF</sequence>
<dbReference type="InterPro" id="IPR036165">
    <property type="entry name" value="YefM-like_sf"/>
</dbReference>
<dbReference type="KEGG" id="ffa:FFWV33_02805"/>
<dbReference type="SUPFAM" id="SSF143120">
    <property type="entry name" value="YefM-like"/>
    <property type="match status" value="1"/>
</dbReference>
<gene>
    <name evidence="2" type="ORF">FFWV33_02805</name>
</gene>
<evidence type="ECO:0000256" key="1">
    <source>
        <dbReference type="ARBA" id="ARBA00009981"/>
    </source>
</evidence>
<accession>A0A2S1L9X2</accession>
<dbReference type="Proteomes" id="UP000244527">
    <property type="component" value="Chromosome"/>
</dbReference>
<protein>
    <recommendedName>
        <fullName evidence="4">Antitoxin</fullName>
    </recommendedName>
</protein>
<organism evidence="2 3">
    <name type="scientific">Flavobacterium faecale</name>
    <dbReference type="NCBI Taxonomy" id="1355330"/>
    <lineage>
        <taxon>Bacteria</taxon>
        <taxon>Pseudomonadati</taxon>
        <taxon>Bacteroidota</taxon>
        <taxon>Flavobacteriia</taxon>
        <taxon>Flavobacteriales</taxon>
        <taxon>Flavobacteriaceae</taxon>
        <taxon>Flavobacterium</taxon>
    </lineage>
</organism>
<evidence type="ECO:0008006" key="4">
    <source>
        <dbReference type="Google" id="ProtNLM"/>
    </source>
</evidence>
<proteinExistence type="inferred from homology"/>
<dbReference type="AlphaFoldDB" id="A0A2S1L9X2"/>
<evidence type="ECO:0000313" key="3">
    <source>
        <dbReference type="Proteomes" id="UP000244527"/>
    </source>
</evidence>
<dbReference type="EMBL" id="CP020918">
    <property type="protein sequence ID" value="AWG20535.1"/>
    <property type="molecule type" value="Genomic_DNA"/>
</dbReference>
<reference evidence="2 3" key="1">
    <citation type="submission" date="2017-04" db="EMBL/GenBank/DDBJ databases">
        <title>Compelte genome sequence of WV33.</title>
        <authorList>
            <person name="Lee P.C."/>
        </authorList>
    </citation>
    <scope>NUCLEOTIDE SEQUENCE [LARGE SCALE GENOMIC DNA]</scope>
    <source>
        <strain evidence="2 3">WV33</strain>
    </source>
</reference>
<dbReference type="RefSeq" id="WP_108739496.1">
    <property type="nucleotide sequence ID" value="NZ_CP020918.1"/>
</dbReference>
<name>A0A2S1L9X2_9FLAO</name>
<comment type="similarity">
    <text evidence="1">Belongs to the phD/YefM antitoxin family.</text>
</comment>